<reference evidence="2 3" key="1">
    <citation type="submission" date="2021-07" db="EMBL/GenBank/DDBJ databases">
        <authorList>
            <person name="Kim M.K."/>
        </authorList>
    </citation>
    <scope>NUCLEOTIDE SEQUENCE [LARGE SCALE GENOMIC DNA]</scope>
    <source>
        <strain evidence="2 3">HLY7-15</strain>
    </source>
</reference>
<proteinExistence type="predicted"/>
<evidence type="ECO:0000313" key="2">
    <source>
        <dbReference type="EMBL" id="MBW3366218.1"/>
    </source>
</evidence>
<keyword evidence="1" id="KW-0472">Membrane</keyword>
<gene>
    <name evidence="2" type="ORF">KYK27_14240</name>
</gene>
<keyword evidence="1" id="KW-0812">Transmembrane</keyword>
<keyword evidence="3" id="KW-1185">Reference proteome</keyword>
<dbReference type="EMBL" id="JAHWXQ010000004">
    <property type="protein sequence ID" value="MBW3366218.1"/>
    <property type="molecule type" value="Genomic_DNA"/>
</dbReference>
<protein>
    <submittedName>
        <fullName evidence="2">DUF3592 domain-containing protein</fullName>
    </submittedName>
</protein>
<name>A0ABS6XDZ9_9BACT</name>
<dbReference type="Proteomes" id="UP000774935">
    <property type="component" value="Unassembled WGS sequence"/>
</dbReference>
<comment type="caution">
    <text evidence="2">The sequence shown here is derived from an EMBL/GenBank/DDBJ whole genome shotgun (WGS) entry which is preliminary data.</text>
</comment>
<evidence type="ECO:0000313" key="3">
    <source>
        <dbReference type="Proteomes" id="UP000774935"/>
    </source>
</evidence>
<dbReference type="RefSeq" id="WP_199110751.1">
    <property type="nucleotide sequence ID" value="NZ_JAHWXQ010000004.1"/>
</dbReference>
<evidence type="ECO:0000256" key="1">
    <source>
        <dbReference type="SAM" id="Phobius"/>
    </source>
</evidence>
<feature type="transmembrane region" description="Helical" evidence="1">
    <location>
        <begin position="6"/>
        <end position="25"/>
    </location>
</feature>
<sequence>MDPFYFFIGILILGTGLYFTISDYYHSKYGFHTVGTVSKIVGKWSGSGGKVSYLYFPMVQFKTEDNRNLELELEVGASLPLYNEGQRVKIIYYNNKIHPTGTGWKLFFWSVLLLGLATVSYQLVLLANSDIWNNLNFIWKILK</sequence>
<organism evidence="2 3">
    <name type="scientific">Pontibacter populi</name>
    <dbReference type="NCBI Taxonomy" id="890055"/>
    <lineage>
        <taxon>Bacteria</taxon>
        <taxon>Pseudomonadati</taxon>
        <taxon>Bacteroidota</taxon>
        <taxon>Cytophagia</taxon>
        <taxon>Cytophagales</taxon>
        <taxon>Hymenobacteraceae</taxon>
        <taxon>Pontibacter</taxon>
    </lineage>
</organism>
<keyword evidence="1" id="KW-1133">Transmembrane helix</keyword>
<accession>A0ABS6XDZ9</accession>
<feature type="transmembrane region" description="Helical" evidence="1">
    <location>
        <begin position="106"/>
        <end position="127"/>
    </location>
</feature>